<dbReference type="AlphaFoldDB" id="A0A565BRR7"/>
<reference evidence="2" key="1">
    <citation type="submission" date="2019-07" db="EMBL/GenBank/DDBJ databases">
        <authorList>
            <person name="Dittberner H."/>
        </authorList>
    </citation>
    <scope>NUCLEOTIDE SEQUENCE [LARGE SCALE GENOMIC DNA]</scope>
</reference>
<dbReference type="OrthoDB" id="1111597at2759"/>
<proteinExistence type="predicted"/>
<dbReference type="EMBL" id="CABITT030000005">
    <property type="protein sequence ID" value="VVB04083.1"/>
    <property type="molecule type" value="Genomic_DNA"/>
</dbReference>
<organism evidence="2 3">
    <name type="scientific">Arabis nemorensis</name>
    <dbReference type="NCBI Taxonomy" id="586526"/>
    <lineage>
        <taxon>Eukaryota</taxon>
        <taxon>Viridiplantae</taxon>
        <taxon>Streptophyta</taxon>
        <taxon>Embryophyta</taxon>
        <taxon>Tracheophyta</taxon>
        <taxon>Spermatophyta</taxon>
        <taxon>Magnoliopsida</taxon>
        <taxon>eudicotyledons</taxon>
        <taxon>Gunneridae</taxon>
        <taxon>Pentapetalae</taxon>
        <taxon>rosids</taxon>
        <taxon>malvids</taxon>
        <taxon>Brassicales</taxon>
        <taxon>Brassicaceae</taxon>
        <taxon>Arabideae</taxon>
        <taxon>Arabis</taxon>
    </lineage>
</organism>
<name>A0A565BRR7_9BRAS</name>
<feature type="region of interest" description="Disordered" evidence="1">
    <location>
        <begin position="1"/>
        <end position="36"/>
    </location>
</feature>
<comment type="caution">
    <text evidence="2">The sequence shown here is derived from an EMBL/GenBank/DDBJ whole genome shotgun (WGS) entry which is preliminary data.</text>
</comment>
<dbReference type="Proteomes" id="UP000489600">
    <property type="component" value="Unassembled WGS sequence"/>
</dbReference>
<protein>
    <submittedName>
        <fullName evidence="2">Uncharacterized protein</fullName>
    </submittedName>
</protein>
<keyword evidence="3" id="KW-1185">Reference proteome</keyword>
<evidence type="ECO:0000313" key="3">
    <source>
        <dbReference type="Proteomes" id="UP000489600"/>
    </source>
</evidence>
<evidence type="ECO:0000313" key="2">
    <source>
        <dbReference type="EMBL" id="VVB04083.1"/>
    </source>
</evidence>
<gene>
    <name evidence="2" type="ORF">ANE_LOCUS14527</name>
</gene>
<accession>A0A565BRR7</accession>
<sequence>MNLRGPGPSQRFVRSRQTRLPPGATGPTRSAKKDGTYVDKRAEAKVATNTKGQVSGLGSIQYLNVDPNESDAASLRMNLDVHMCMTGMKSIIGNVKEDVTLMKEDVKGLKRAMEALLRDQ</sequence>
<evidence type="ECO:0000256" key="1">
    <source>
        <dbReference type="SAM" id="MobiDB-lite"/>
    </source>
</evidence>